<dbReference type="OrthoDB" id="9936937at2759"/>
<feature type="region of interest" description="Disordered" evidence="1">
    <location>
        <begin position="90"/>
        <end position="116"/>
    </location>
</feature>
<feature type="domain" description="PEX14-like helix-turn-helix" evidence="3">
    <location>
        <begin position="21"/>
        <end position="88"/>
    </location>
</feature>
<dbReference type="PANTHER" id="PTHR36855:SF1">
    <property type="entry name" value="PEROXISOME MEMBRANE ANCHOR PROTEIN PEX14P N-TERMINAL DOMAIN-CONTAINING PROTEIN"/>
    <property type="match status" value="1"/>
</dbReference>
<reference evidence="4 5" key="1">
    <citation type="submission" date="2014-02" db="EMBL/GenBank/DDBJ databases">
        <title>The genome sequence of the entomopathogenic fungus Metarhizium robertsii ARSEF 2575.</title>
        <authorList>
            <person name="Giuliano Garisto Donzelli B."/>
            <person name="Roe B.A."/>
            <person name="Macmil S.L."/>
            <person name="Krasnoff S.B."/>
            <person name="Gibson D.M."/>
        </authorList>
    </citation>
    <scope>NUCLEOTIDE SEQUENCE [LARGE SCALE GENOMIC DNA]</scope>
    <source>
        <strain evidence="4 5">ARSEF 2575</strain>
    </source>
</reference>
<evidence type="ECO:0000259" key="3">
    <source>
        <dbReference type="Pfam" id="PF25871"/>
    </source>
</evidence>
<evidence type="ECO:0000313" key="4">
    <source>
        <dbReference type="EMBL" id="EXU98074.1"/>
    </source>
</evidence>
<name>A0A014QW34_9HYPO</name>
<dbReference type="EMBL" id="JELW01000030">
    <property type="protein sequence ID" value="EXU98074.1"/>
    <property type="molecule type" value="Genomic_DNA"/>
</dbReference>
<evidence type="ECO:0000259" key="2">
    <source>
        <dbReference type="Pfam" id="PF17733"/>
    </source>
</evidence>
<dbReference type="InterPro" id="IPR040554">
    <property type="entry name" value="KPWE_PEX14_dom"/>
</dbReference>
<accession>A0A014QW34</accession>
<protein>
    <submittedName>
        <fullName evidence="4">Uncharacterized protein</fullName>
    </submittedName>
</protein>
<sequence length="228" mass="24901">MAQPEPSLPGADRIRSLKDEDSIFQAFDAYPWTKDTMFLSGLSAILGPPDTPGSPSDMAVHARIFYYAQRIGVQIDFAKYKDWLSRHPGHTPPQVLPEEYRSPSASSPSEPPLPWQQAAPKADLYVDRKAAAENATGDQPSYPMGFAEMLKLLQEGKPIPGIKQIPNTVVRDPSVKPVGSRAAPKKPWERDNPQMAPEVNLPKALDTEFPQLDTEAAEATSAADPVAS</sequence>
<evidence type="ECO:0000256" key="1">
    <source>
        <dbReference type="SAM" id="MobiDB-lite"/>
    </source>
</evidence>
<feature type="region of interest" description="Disordered" evidence="1">
    <location>
        <begin position="163"/>
        <end position="196"/>
    </location>
</feature>
<dbReference type="Pfam" id="PF25871">
    <property type="entry name" value="HTH_76"/>
    <property type="match status" value="1"/>
</dbReference>
<dbReference type="InterPro" id="IPR058841">
    <property type="entry name" value="HTH_76"/>
</dbReference>
<proteinExistence type="predicted"/>
<comment type="caution">
    <text evidence="4">The sequence shown here is derived from an EMBL/GenBank/DDBJ whole genome shotgun (WGS) entry which is preliminary data.</text>
</comment>
<gene>
    <name evidence="4" type="ORF">X797_008889</name>
</gene>
<dbReference type="Pfam" id="PF17733">
    <property type="entry name" value="KPWE_dom"/>
    <property type="match status" value="1"/>
</dbReference>
<dbReference type="PANTHER" id="PTHR36855">
    <property type="entry name" value="CHROMOSOME 10, WHOLE GENOME SHOTGUN SEQUENCE"/>
    <property type="match status" value="1"/>
</dbReference>
<dbReference type="HOGENOM" id="CLU_070882_0_0_1"/>
<dbReference type="Proteomes" id="UP000030151">
    <property type="component" value="Unassembled WGS sequence"/>
</dbReference>
<dbReference type="eggNOG" id="ENOG502S7YV">
    <property type="taxonomic scope" value="Eukaryota"/>
</dbReference>
<dbReference type="AlphaFoldDB" id="A0A014QW34"/>
<organism evidence="4 5">
    <name type="scientific">Metarhizium robertsii</name>
    <dbReference type="NCBI Taxonomy" id="568076"/>
    <lineage>
        <taxon>Eukaryota</taxon>
        <taxon>Fungi</taxon>
        <taxon>Dikarya</taxon>
        <taxon>Ascomycota</taxon>
        <taxon>Pezizomycotina</taxon>
        <taxon>Sordariomycetes</taxon>
        <taxon>Hypocreomycetidae</taxon>
        <taxon>Hypocreales</taxon>
        <taxon>Clavicipitaceae</taxon>
        <taxon>Metarhizium</taxon>
    </lineage>
</organism>
<evidence type="ECO:0000313" key="5">
    <source>
        <dbReference type="Proteomes" id="UP000030151"/>
    </source>
</evidence>
<feature type="domain" description="Peroxisomal membrane protein PEX14-like KPWE" evidence="2">
    <location>
        <begin position="141"/>
        <end position="190"/>
    </location>
</feature>